<keyword evidence="1" id="KW-0472">Membrane</keyword>
<evidence type="ECO:0008006" key="4">
    <source>
        <dbReference type="Google" id="ProtNLM"/>
    </source>
</evidence>
<accession>A0A1F6WVI0</accession>
<sequence length="157" mass="18773">MNSQEFNSLIKKDKYQVFILYSSATFPFFVVHHPWFVINRKGIISRWDVLHREYFGENSWGHLHKDFFLPWQGIEMFLSVPIFRWKSNILNIIEGDENSPAAKMADFIEHSPQNYIYTQRYSFIGPNCSTYVEWVLDKFPEAKIKLPWNAIGKNFRE</sequence>
<keyword evidence="1" id="KW-1133">Transmembrane helix</keyword>
<dbReference type="STRING" id="1801770.A3A01_01195"/>
<proteinExistence type="predicted"/>
<keyword evidence="1" id="KW-0812">Transmembrane</keyword>
<organism evidence="2 3">
    <name type="scientific">Candidatus Nomurabacteria bacterium RIFCSPLOWO2_01_FULL_39_17</name>
    <dbReference type="NCBI Taxonomy" id="1801770"/>
    <lineage>
        <taxon>Bacteria</taxon>
        <taxon>Candidatus Nomuraibacteriota</taxon>
    </lineage>
</organism>
<dbReference type="InterPro" id="IPR022224">
    <property type="entry name" value="DUF3750"/>
</dbReference>
<evidence type="ECO:0000313" key="3">
    <source>
        <dbReference type="Proteomes" id="UP000179352"/>
    </source>
</evidence>
<protein>
    <recommendedName>
        <fullName evidence="4">DUF4105 domain-containing protein</fullName>
    </recommendedName>
</protein>
<feature type="transmembrane region" description="Helical" evidence="1">
    <location>
        <begin position="15"/>
        <end position="38"/>
    </location>
</feature>
<dbReference type="EMBL" id="MFUU01000015">
    <property type="protein sequence ID" value="OGI85903.1"/>
    <property type="molecule type" value="Genomic_DNA"/>
</dbReference>
<evidence type="ECO:0000313" key="2">
    <source>
        <dbReference type="EMBL" id="OGI85903.1"/>
    </source>
</evidence>
<reference evidence="2 3" key="1">
    <citation type="journal article" date="2016" name="Nat. Commun.">
        <title>Thousands of microbial genomes shed light on interconnected biogeochemical processes in an aquifer system.</title>
        <authorList>
            <person name="Anantharaman K."/>
            <person name="Brown C.T."/>
            <person name="Hug L.A."/>
            <person name="Sharon I."/>
            <person name="Castelle C.J."/>
            <person name="Probst A.J."/>
            <person name="Thomas B.C."/>
            <person name="Singh A."/>
            <person name="Wilkins M.J."/>
            <person name="Karaoz U."/>
            <person name="Brodie E.L."/>
            <person name="Williams K.H."/>
            <person name="Hubbard S.S."/>
            <person name="Banfield J.F."/>
        </authorList>
    </citation>
    <scope>NUCLEOTIDE SEQUENCE [LARGE SCALE GENOMIC DNA]</scope>
</reference>
<evidence type="ECO:0000256" key="1">
    <source>
        <dbReference type="SAM" id="Phobius"/>
    </source>
</evidence>
<gene>
    <name evidence="2" type="ORF">A3A01_01195</name>
</gene>
<name>A0A1F6WVI0_9BACT</name>
<dbReference type="Proteomes" id="UP000179352">
    <property type="component" value="Unassembled WGS sequence"/>
</dbReference>
<dbReference type="Pfam" id="PF12570">
    <property type="entry name" value="DUF3750"/>
    <property type="match status" value="1"/>
</dbReference>
<comment type="caution">
    <text evidence="2">The sequence shown here is derived from an EMBL/GenBank/DDBJ whole genome shotgun (WGS) entry which is preliminary data.</text>
</comment>
<dbReference type="AlphaFoldDB" id="A0A1F6WVI0"/>